<reference evidence="2" key="2">
    <citation type="submission" date="2023-06" db="EMBL/GenBank/DDBJ databases">
        <authorList>
            <consortium name="Lawrence Berkeley National Laboratory"/>
            <person name="Haridas S."/>
            <person name="Hensen N."/>
            <person name="Bonometti L."/>
            <person name="Westerberg I."/>
            <person name="Brannstrom I.O."/>
            <person name="Guillou S."/>
            <person name="Cros-Aarteil S."/>
            <person name="Calhoun S."/>
            <person name="Kuo A."/>
            <person name="Mondo S."/>
            <person name="Pangilinan J."/>
            <person name="Riley R."/>
            <person name="Labutti K."/>
            <person name="Andreopoulos B."/>
            <person name="Lipzen A."/>
            <person name="Chen C."/>
            <person name="Yanf M."/>
            <person name="Daum C."/>
            <person name="Ng V."/>
            <person name="Clum A."/>
            <person name="Steindorff A."/>
            <person name="Ohm R."/>
            <person name="Martin F."/>
            <person name="Silar P."/>
            <person name="Natvig D."/>
            <person name="Lalanne C."/>
            <person name="Gautier V."/>
            <person name="Ament-Velasquez S.L."/>
            <person name="Kruys A."/>
            <person name="Hutchinson M.I."/>
            <person name="Powell A.J."/>
            <person name="Barry K."/>
            <person name="Miller A.N."/>
            <person name="Grigoriev I.V."/>
            <person name="Debuchy R."/>
            <person name="Gladieux P."/>
            <person name="Thoren M.H."/>
            <person name="Johannesson H."/>
        </authorList>
    </citation>
    <scope>NUCLEOTIDE SEQUENCE</scope>
    <source>
        <strain evidence="2">CBS 314.62</strain>
    </source>
</reference>
<evidence type="ECO:0000313" key="3">
    <source>
        <dbReference type="Proteomes" id="UP001270362"/>
    </source>
</evidence>
<sequence length="378" mass="40788">MADPDEWKRHLNSHWKGKERDDSLYMPPTNTSTNNFTFPSFFTSPTAATCSAFDLPPFTPRFPAHYSPSPASSSSSSSSSSGGSSSSSNYYAHSTYATATTNSSNSSSSTTAGSSSYPHNTGSNSNRSSYYSSLASTPSTPASRSSTSPGALCAHWHIPASSYTPNTTTNTELLGWSSPLISNGYTYAPGLASSTRTFFPPSTTTTTQSPFNKNNTITTHLAHHPPSTTIPSPTTTTTSNRPLKLPRKLKALPTITRTPPSPSPSALLSPTPTTPTMPPPPPDQRPPSPITRPAKRYASNELLAPPGRVPATSLASRYHTRTTPLFDRLDNGYNCHRWTNFDRGLDDNDVKMEDPDDDEAEAQRAARRLAARRRHATI</sequence>
<evidence type="ECO:0000313" key="2">
    <source>
        <dbReference type="EMBL" id="KAK3689287.1"/>
    </source>
</evidence>
<feature type="compositionally biased region" description="Low complexity" evidence="1">
    <location>
        <begin position="225"/>
        <end position="243"/>
    </location>
</feature>
<dbReference type="Proteomes" id="UP001270362">
    <property type="component" value="Unassembled WGS sequence"/>
</dbReference>
<feature type="region of interest" description="Disordered" evidence="1">
    <location>
        <begin position="64"/>
        <end position="148"/>
    </location>
</feature>
<keyword evidence="3" id="KW-1185">Reference proteome</keyword>
<feature type="region of interest" description="Disordered" evidence="1">
    <location>
        <begin position="221"/>
        <end position="293"/>
    </location>
</feature>
<feature type="compositionally biased region" description="Pro residues" evidence="1">
    <location>
        <begin position="272"/>
        <end position="290"/>
    </location>
</feature>
<comment type="caution">
    <text evidence="2">The sequence shown here is derived from an EMBL/GenBank/DDBJ whole genome shotgun (WGS) entry which is preliminary data.</text>
</comment>
<name>A0AAE0XBJ6_9PEZI</name>
<feature type="compositionally biased region" description="Low complexity" evidence="1">
    <location>
        <begin position="251"/>
        <end position="271"/>
    </location>
</feature>
<dbReference type="EMBL" id="JAULSO010000002">
    <property type="protein sequence ID" value="KAK3689287.1"/>
    <property type="molecule type" value="Genomic_DNA"/>
</dbReference>
<protein>
    <submittedName>
        <fullName evidence="2">Uncharacterized protein</fullName>
    </submittedName>
</protein>
<accession>A0AAE0XBJ6</accession>
<dbReference type="AlphaFoldDB" id="A0AAE0XBJ6"/>
<feature type="region of interest" description="Disordered" evidence="1">
    <location>
        <begin position="352"/>
        <end position="378"/>
    </location>
</feature>
<gene>
    <name evidence="2" type="ORF">B0T22DRAFT_513525</name>
</gene>
<feature type="compositionally biased region" description="Basic residues" evidence="1">
    <location>
        <begin position="365"/>
        <end position="378"/>
    </location>
</feature>
<reference evidence="2" key="1">
    <citation type="journal article" date="2023" name="Mol. Phylogenet. Evol.">
        <title>Genome-scale phylogeny and comparative genomics of the fungal order Sordariales.</title>
        <authorList>
            <person name="Hensen N."/>
            <person name="Bonometti L."/>
            <person name="Westerberg I."/>
            <person name="Brannstrom I.O."/>
            <person name="Guillou S."/>
            <person name="Cros-Aarteil S."/>
            <person name="Calhoun S."/>
            <person name="Haridas S."/>
            <person name="Kuo A."/>
            <person name="Mondo S."/>
            <person name="Pangilinan J."/>
            <person name="Riley R."/>
            <person name="LaButti K."/>
            <person name="Andreopoulos B."/>
            <person name="Lipzen A."/>
            <person name="Chen C."/>
            <person name="Yan M."/>
            <person name="Daum C."/>
            <person name="Ng V."/>
            <person name="Clum A."/>
            <person name="Steindorff A."/>
            <person name="Ohm R.A."/>
            <person name="Martin F."/>
            <person name="Silar P."/>
            <person name="Natvig D.O."/>
            <person name="Lalanne C."/>
            <person name="Gautier V."/>
            <person name="Ament-Velasquez S.L."/>
            <person name="Kruys A."/>
            <person name="Hutchinson M.I."/>
            <person name="Powell A.J."/>
            <person name="Barry K."/>
            <person name="Miller A.N."/>
            <person name="Grigoriev I.V."/>
            <person name="Debuchy R."/>
            <person name="Gladieux P."/>
            <person name="Hiltunen Thoren M."/>
            <person name="Johannesson H."/>
        </authorList>
    </citation>
    <scope>NUCLEOTIDE SEQUENCE</scope>
    <source>
        <strain evidence="2">CBS 314.62</strain>
    </source>
</reference>
<proteinExistence type="predicted"/>
<organism evidence="2 3">
    <name type="scientific">Podospora appendiculata</name>
    <dbReference type="NCBI Taxonomy" id="314037"/>
    <lineage>
        <taxon>Eukaryota</taxon>
        <taxon>Fungi</taxon>
        <taxon>Dikarya</taxon>
        <taxon>Ascomycota</taxon>
        <taxon>Pezizomycotina</taxon>
        <taxon>Sordariomycetes</taxon>
        <taxon>Sordariomycetidae</taxon>
        <taxon>Sordariales</taxon>
        <taxon>Podosporaceae</taxon>
        <taxon>Podospora</taxon>
    </lineage>
</organism>
<evidence type="ECO:0000256" key="1">
    <source>
        <dbReference type="SAM" id="MobiDB-lite"/>
    </source>
</evidence>